<dbReference type="InterPro" id="IPR019734">
    <property type="entry name" value="TPR_rpt"/>
</dbReference>
<organism evidence="3 5">
    <name type="scientific">Moraxella caviae</name>
    <dbReference type="NCBI Taxonomy" id="34060"/>
    <lineage>
        <taxon>Bacteria</taxon>
        <taxon>Pseudomonadati</taxon>
        <taxon>Pseudomonadota</taxon>
        <taxon>Gammaproteobacteria</taxon>
        <taxon>Moraxellales</taxon>
        <taxon>Moraxellaceae</taxon>
        <taxon>Moraxella</taxon>
    </lineage>
</organism>
<feature type="region of interest" description="Disordered" evidence="2">
    <location>
        <begin position="64"/>
        <end position="101"/>
    </location>
</feature>
<keyword evidence="5" id="KW-1185">Reference proteome</keyword>
<keyword evidence="4" id="KW-0808">Transferase</keyword>
<dbReference type="Pfam" id="PF13432">
    <property type="entry name" value="TPR_16"/>
    <property type="match status" value="1"/>
</dbReference>
<dbReference type="GO" id="GO:0032259">
    <property type="term" value="P:methylation"/>
    <property type="evidence" value="ECO:0007669"/>
    <property type="project" value="UniProtKB-KW"/>
</dbReference>
<evidence type="ECO:0000313" key="3">
    <source>
        <dbReference type="EMBL" id="OOR90832.1"/>
    </source>
</evidence>
<dbReference type="Proteomes" id="UP000255279">
    <property type="component" value="Unassembled WGS sequence"/>
</dbReference>
<dbReference type="Proteomes" id="UP000190435">
    <property type="component" value="Unassembled WGS sequence"/>
</dbReference>
<evidence type="ECO:0000256" key="1">
    <source>
        <dbReference type="PROSITE-ProRule" id="PRU00339"/>
    </source>
</evidence>
<evidence type="ECO:0000313" key="5">
    <source>
        <dbReference type="Proteomes" id="UP000190435"/>
    </source>
</evidence>
<dbReference type="STRING" id="34060.B0181_04345"/>
<protein>
    <submittedName>
        <fullName evidence="4">Predicted methyltransferase (Contains TPR repeat)</fullName>
    </submittedName>
</protein>
<dbReference type="RefSeq" id="WP_078276262.1">
    <property type="nucleotide sequence ID" value="NZ_MUXU01000027.1"/>
</dbReference>
<feature type="repeat" description="TPR" evidence="1">
    <location>
        <begin position="246"/>
        <end position="279"/>
    </location>
</feature>
<dbReference type="OrthoDB" id="9766710at2"/>
<keyword evidence="1" id="KW-0802">TPR repeat</keyword>
<dbReference type="SMART" id="SM00028">
    <property type="entry name" value="TPR"/>
    <property type="match status" value="4"/>
</dbReference>
<dbReference type="AlphaFoldDB" id="A0A1T0A4V8"/>
<dbReference type="InterPro" id="IPR011990">
    <property type="entry name" value="TPR-like_helical_dom_sf"/>
</dbReference>
<reference evidence="4 6" key="2">
    <citation type="submission" date="2018-06" db="EMBL/GenBank/DDBJ databases">
        <authorList>
            <consortium name="Pathogen Informatics"/>
            <person name="Doyle S."/>
        </authorList>
    </citation>
    <scope>NUCLEOTIDE SEQUENCE [LARGE SCALE GENOMIC DNA]</scope>
    <source>
        <strain evidence="4 6">NCTC10293</strain>
    </source>
</reference>
<evidence type="ECO:0000256" key="2">
    <source>
        <dbReference type="SAM" id="MobiDB-lite"/>
    </source>
</evidence>
<name>A0A1T0A4V8_9GAMM</name>
<keyword evidence="4" id="KW-0489">Methyltransferase</keyword>
<dbReference type="EMBL" id="MUXU01000027">
    <property type="protein sequence ID" value="OOR90832.1"/>
    <property type="molecule type" value="Genomic_DNA"/>
</dbReference>
<evidence type="ECO:0000313" key="6">
    <source>
        <dbReference type="Proteomes" id="UP000255279"/>
    </source>
</evidence>
<dbReference type="Gene3D" id="1.25.40.10">
    <property type="entry name" value="Tetratricopeptide repeat domain"/>
    <property type="match status" value="3"/>
</dbReference>
<reference evidence="3 5" key="1">
    <citation type="submission" date="2017-02" db="EMBL/GenBank/DDBJ databases">
        <title>Draft genome sequence of Moraxella caviae CCUG 355 type strain.</title>
        <authorList>
            <person name="Engstrom-Jakobsson H."/>
            <person name="Salva-Serra F."/>
            <person name="Thorell K."/>
            <person name="Gonzales-Siles L."/>
            <person name="Karlsson R."/>
            <person name="Boulund F."/>
            <person name="Engstrand L."/>
            <person name="Moore E."/>
        </authorList>
    </citation>
    <scope>NUCLEOTIDE SEQUENCE [LARGE SCALE GENOMIC DNA]</scope>
    <source>
        <strain evidence="3 5">CCUG 355</strain>
    </source>
</reference>
<dbReference type="GO" id="GO:0008168">
    <property type="term" value="F:methyltransferase activity"/>
    <property type="evidence" value="ECO:0007669"/>
    <property type="project" value="UniProtKB-KW"/>
</dbReference>
<proteinExistence type="predicted"/>
<evidence type="ECO:0000313" key="4">
    <source>
        <dbReference type="EMBL" id="STZ10664.1"/>
    </source>
</evidence>
<sequence length="702" mass="77885">MILKPRHANRHLASQPHKSLPNRWQKLGALAAACVLAVLPVNAKAESVFDPLLRILLPFYQPSDKSTQDNSAQSDDSAQDDSFTHENEQTTPNAQHTNDIHADEGDDAWFQHADDGSDDAYLPADGIEADTPKKGVIRHNEAQAKRVASGEFGVEDLPDELFDELIVAFDTTPMIDSPDLEALLYAEFAADRGNPEQALTIYKAESFKQNATPVFERALGLSIEYEEPAVSLAFATAWQMRNPEHIPAWFYVTHLAIKAGDYDQAAKMLAMILQYDPHSDLSQIFTGILPNAPADQRALFVALQDVDGADNASVSVLRAGLLMRLSEYQAALLHINHALTLEPANLALINLKIDILQSLGDTDALWQFIHAKRSELPHEHSLYLYEIRTLINQGDLMGAWRLLQEALAHTQNADVMLLGGLVALDVGDYHAAIDLMKSLTQVPEFRSQAHYYLGIGYERLGDLAHARTHYEKVDDYEHVLDARTKVVGFYLLENRVDAAMATLVRLRDDYEMLAADSYILQAEIHLRQNDKEAAKDLLTVATRQYPDDDRLLYASFQLLENELTADEKRQAVAKLLELDGYNPRYQLMNARLILADNPNDAPALATAQNISLIGVDDPLYDSALQLESLVVLSEHALKQGDYQAVIDMLQMPYDVAPSVQTGVLLLRAYQGLGDDGMVAELLADLQARFGTAQSTPVQGQGF</sequence>
<accession>A0A1T0A4V8</accession>
<dbReference type="Pfam" id="PF13174">
    <property type="entry name" value="TPR_6"/>
    <property type="match status" value="1"/>
</dbReference>
<gene>
    <name evidence="3" type="ORF">B0181_04345</name>
    <name evidence="4" type="ORF">NCTC10293_01015</name>
</gene>
<dbReference type="EMBL" id="UGQE01000001">
    <property type="protein sequence ID" value="STZ10664.1"/>
    <property type="molecule type" value="Genomic_DNA"/>
</dbReference>
<dbReference type="PROSITE" id="PS50005">
    <property type="entry name" value="TPR"/>
    <property type="match status" value="1"/>
</dbReference>
<dbReference type="SUPFAM" id="SSF48452">
    <property type="entry name" value="TPR-like"/>
    <property type="match status" value="2"/>
</dbReference>